<evidence type="ECO:0000256" key="1">
    <source>
        <dbReference type="SAM" id="Phobius"/>
    </source>
</evidence>
<keyword evidence="1" id="KW-0472">Membrane</keyword>
<dbReference type="PANTHER" id="PTHR34154:SF3">
    <property type="entry name" value="ALKALI-SENSITIVE LINKAGE PROTEIN 1"/>
    <property type="match status" value="1"/>
</dbReference>
<feature type="chain" id="PRO_5040288538" description="Asl1-like glycosyl hydrolase catalytic domain-containing protein" evidence="2">
    <location>
        <begin position="19"/>
        <end position="275"/>
    </location>
</feature>
<evidence type="ECO:0000313" key="5">
    <source>
        <dbReference type="Proteomes" id="UP000812287"/>
    </source>
</evidence>
<evidence type="ECO:0000313" key="4">
    <source>
        <dbReference type="EMBL" id="KAG7440823.1"/>
    </source>
</evidence>
<keyword evidence="2" id="KW-0732">Signal</keyword>
<dbReference type="RefSeq" id="XP_043034323.1">
    <property type="nucleotide sequence ID" value="XM_043183754.1"/>
</dbReference>
<dbReference type="Pfam" id="PF11790">
    <property type="entry name" value="Glyco_hydro_cc"/>
    <property type="match status" value="1"/>
</dbReference>
<comment type="caution">
    <text evidence="4">The sequence shown here is derived from an EMBL/GenBank/DDBJ whole genome shotgun (WGS) entry which is preliminary data.</text>
</comment>
<feature type="transmembrane region" description="Helical" evidence="1">
    <location>
        <begin position="222"/>
        <end position="241"/>
    </location>
</feature>
<dbReference type="GeneID" id="66106051"/>
<dbReference type="PANTHER" id="PTHR34154">
    <property type="entry name" value="ALKALI-SENSITIVE LINKAGE PROTEIN 1"/>
    <property type="match status" value="1"/>
</dbReference>
<feature type="transmembrane region" description="Helical" evidence="1">
    <location>
        <begin position="248"/>
        <end position="267"/>
    </location>
</feature>
<dbReference type="Proteomes" id="UP000812287">
    <property type="component" value="Unassembled WGS sequence"/>
</dbReference>
<evidence type="ECO:0000259" key="3">
    <source>
        <dbReference type="Pfam" id="PF11790"/>
    </source>
</evidence>
<dbReference type="OrthoDB" id="43654at2759"/>
<organism evidence="4 5">
    <name type="scientific">Guyanagaster necrorhizus</name>
    <dbReference type="NCBI Taxonomy" id="856835"/>
    <lineage>
        <taxon>Eukaryota</taxon>
        <taxon>Fungi</taxon>
        <taxon>Dikarya</taxon>
        <taxon>Basidiomycota</taxon>
        <taxon>Agaricomycotina</taxon>
        <taxon>Agaricomycetes</taxon>
        <taxon>Agaricomycetidae</taxon>
        <taxon>Agaricales</taxon>
        <taxon>Marasmiineae</taxon>
        <taxon>Physalacriaceae</taxon>
        <taxon>Guyanagaster</taxon>
    </lineage>
</organism>
<evidence type="ECO:0000256" key="2">
    <source>
        <dbReference type="SAM" id="SignalP"/>
    </source>
</evidence>
<protein>
    <recommendedName>
        <fullName evidence="3">Asl1-like glycosyl hydrolase catalytic domain-containing protein</fullName>
    </recommendedName>
</protein>
<dbReference type="InterPro" id="IPR017853">
    <property type="entry name" value="GH"/>
</dbReference>
<sequence>MFLLALWLVIIAPSLSVAKDSKRGLTFPSTNNPQDVLNINQTKGVVSWIYDWALTPPTYLINTSLEYIPMQWGSGNIENLAAAVKSQNATTLLTFNEPDYSAQSNLDATYAAELWQQYIDPLKDEGVRLGGPAITSSSTGMPWLREFMSACGNCTIDFLTVHWYGEGTAGFYDYLWSLHGDYPNYKVWVTEYADTEGNATDVLQFMNQTTTYMESLDWIERYAWFGYFVGQILLLYCLYSYSIRDLRTAHIIVGPSILSIIILLYVIDRHRRPFE</sequence>
<accession>A0A9P8AM21</accession>
<dbReference type="InterPro" id="IPR053183">
    <property type="entry name" value="ASL1"/>
</dbReference>
<dbReference type="GO" id="GO:0071966">
    <property type="term" value="P:fungal-type cell wall polysaccharide metabolic process"/>
    <property type="evidence" value="ECO:0007669"/>
    <property type="project" value="TreeGrafter"/>
</dbReference>
<dbReference type="GO" id="GO:0009277">
    <property type="term" value="C:fungal-type cell wall"/>
    <property type="evidence" value="ECO:0007669"/>
    <property type="project" value="TreeGrafter"/>
</dbReference>
<dbReference type="InterPro" id="IPR024655">
    <property type="entry name" value="Asl1_glyco_hydro_catalytic"/>
</dbReference>
<dbReference type="SUPFAM" id="SSF51445">
    <property type="entry name" value="(Trans)glycosidases"/>
    <property type="match status" value="1"/>
</dbReference>
<name>A0A9P8AM21_9AGAR</name>
<keyword evidence="5" id="KW-1185">Reference proteome</keyword>
<dbReference type="Gene3D" id="3.20.20.80">
    <property type="entry name" value="Glycosidases"/>
    <property type="match status" value="1"/>
</dbReference>
<gene>
    <name evidence="4" type="ORF">BT62DRAFT_909672</name>
</gene>
<proteinExistence type="predicted"/>
<keyword evidence="1" id="KW-0812">Transmembrane</keyword>
<dbReference type="AlphaFoldDB" id="A0A9P8AM21"/>
<keyword evidence="1" id="KW-1133">Transmembrane helix</keyword>
<feature type="signal peptide" evidence="2">
    <location>
        <begin position="1"/>
        <end position="18"/>
    </location>
</feature>
<dbReference type="EMBL" id="MU250566">
    <property type="protein sequence ID" value="KAG7440823.1"/>
    <property type="molecule type" value="Genomic_DNA"/>
</dbReference>
<reference evidence="4" key="1">
    <citation type="submission" date="2020-11" db="EMBL/GenBank/DDBJ databases">
        <title>Adaptations for nitrogen fixation in a non-lichenized fungal sporocarp promotes dispersal by wood-feeding termites.</title>
        <authorList>
            <consortium name="DOE Joint Genome Institute"/>
            <person name="Koch R.A."/>
            <person name="Yoon G."/>
            <person name="Arayal U."/>
            <person name="Lail K."/>
            <person name="Amirebrahimi M."/>
            <person name="Labutti K."/>
            <person name="Lipzen A."/>
            <person name="Riley R."/>
            <person name="Barry K."/>
            <person name="Henrissat B."/>
            <person name="Grigoriev I.V."/>
            <person name="Herr J.R."/>
            <person name="Aime M.C."/>
        </authorList>
    </citation>
    <scope>NUCLEOTIDE SEQUENCE</scope>
    <source>
        <strain evidence="4">MCA 3950</strain>
    </source>
</reference>
<feature type="domain" description="Asl1-like glycosyl hydrolase catalytic" evidence="3">
    <location>
        <begin position="31"/>
        <end position="226"/>
    </location>
</feature>